<proteinExistence type="predicted"/>
<comment type="caution">
    <text evidence="1">The sequence shown here is derived from an EMBL/GenBank/DDBJ whole genome shotgun (WGS) entry which is preliminary data.</text>
</comment>
<organism evidence="1 2">
    <name type="scientific">Natrialba taiwanensis DSM 12281</name>
    <dbReference type="NCBI Taxonomy" id="1230458"/>
    <lineage>
        <taxon>Archaea</taxon>
        <taxon>Methanobacteriati</taxon>
        <taxon>Methanobacteriota</taxon>
        <taxon>Stenosarchaea group</taxon>
        <taxon>Halobacteria</taxon>
        <taxon>Halobacteriales</taxon>
        <taxon>Natrialbaceae</taxon>
        <taxon>Natrialba</taxon>
    </lineage>
</organism>
<accession>L9ZY69</accession>
<dbReference type="AlphaFoldDB" id="L9ZY69"/>
<sequence length="94" mass="10886">MSEETDRWERPWIETEADAIDEAAQAAFEMLMEDPDNADQETFEWSTEYQAENYNVENRLGDVRKETQEKASLVVPKSFLDCTQESDTDRGETA</sequence>
<protein>
    <submittedName>
        <fullName evidence="1">Uncharacterized protein</fullName>
    </submittedName>
</protein>
<evidence type="ECO:0000313" key="1">
    <source>
        <dbReference type="EMBL" id="ELY91455.1"/>
    </source>
</evidence>
<dbReference type="RefSeq" id="WP_006825857.1">
    <property type="nucleotide sequence ID" value="NZ_AOIL01000037.1"/>
</dbReference>
<evidence type="ECO:0000313" key="2">
    <source>
        <dbReference type="Proteomes" id="UP000011648"/>
    </source>
</evidence>
<keyword evidence="2" id="KW-1185">Reference proteome</keyword>
<dbReference type="Proteomes" id="UP000011648">
    <property type="component" value="Unassembled WGS sequence"/>
</dbReference>
<dbReference type="EMBL" id="AOIL01000037">
    <property type="protein sequence ID" value="ELY91455.1"/>
    <property type="molecule type" value="Genomic_DNA"/>
</dbReference>
<reference evidence="1 2" key="1">
    <citation type="journal article" date="2014" name="PLoS Genet.">
        <title>Phylogenetically driven sequencing of extremely halophilic archaea reveals strategies for static and dynamic osmo-response.</title>
        <authorList>
            <person name="Becker E.A."/>
            <person name="Seitzer P.M."/>
            <person name="Tritt A."/>
            <person name="Larsen D."/>
            <person name="Krusor M."/>
            <person name="Yao A.I."/>
            <person name="Wu D."/>
            <person name="Madern D."/>
            <person name="Eisen J.A."/>
            <person name="Darling A.E."/>
            <person name="Facciotti M.T."/>
        </authorList>
    </citation>
    <scope>NUCLEOTIDE SEQUENCE [LARGE SCALE GENOMIC DNA]</scope>
    <source>
        <strain evidence="1 2">DSM 12281</strain>
    </source>
</reference>
<dbReference type="STRING" id="1230458.C484_10521"/>
<dbReference type="PATRIC" id="fig|1230458.4.peg.2116"/>
<name>L9ZY69_9EURY</name>
<gene>
    <name evidence="1" type="ORF">C484_10521</name>
</gene>